<dbReference type="Gene3D" id="3.10.129.110">
    <property type="entry name" value="Polyketide synthase dehydratase"/>
    <property type="match status" value="1"/>
</dbReference>
<reference evidence="1 2" key="1">
    <citation type="submission" date="2021-07" db="EMBL/GenBank/DDBJ databases">
        <title>Genome data of Colletotrichum spaethianum.</title>
        <authorList>
            <person name="Utami Y.D."/>
            <person name="Hiruma K."/>
        </authorList>
    </citation>
    <scope>NUCLEOTIDE SEQUENCE [LARGE SCALE GENOMIC DNA]</scope>
    <source>
        <strain evidence="1 2">MAFF 242679</strain>
    </source>
</reference>
<dbReference type="AlphaFoldDB" id="A0AA37LP89"/>
<sequence length="77" mass="8153">MVGQLADVDPKYRGRLAITLGNKSFETAGTASFHGIVDSGKCYCNSAFLGSISQLAGFVMNANEGVNLEKEPFVDHG</sequence>
<dbReference type="InterPro" id="IPR042104">
    <property type="entry name" value="PKS_dehydratase_sf"/>
</dbReference>
<comment type="caution">
    <text evidence="1">The sequence shown here is derived from an EMBL/GenBank/DDBJ whole genome shotgun (WGS) entry which is preliminary data.</text>
</comment>
<protein>
    <submittedName>
        <fullName evidence="1">Non-reducing polyketide synthase pks27</fullName>
    </submittedName>
</protein>
<dbReference type="Proteomes" id="UP001055172">
    <property type="component" value="Unassembled WGS sequence"/>
</dbReference>
<gene>
    <name evidence="1" type="ORF">ColLi_01780</name>
</gene>
<proteinExistence type="predicted"/>
<evidence type="ECO:0000313" key="2">
    <source>
        <dbReference type="Proteomes" id="UP001055172"/>
    </source>
</evidence>
<keyword evidence="2" id="KW-1185">Reference proteome</keyword>
<evidence type="ECO:0000313" key="1">
    <source>
        <dbReference type="EMBL" id="GJC78942.1"/>
    </source>
</evidence>
<organism evidence="1 2">
    <name type="scientific">Colletotrichum liriopes</name>
    <dbReference type="NCBI Taxonomy" id="708192"/>
    <lineage>
        <taxon>Eukaryota</taxon>
        <taxon>Fungi</taxon>
        <taxon>Dikarya</taxon>
        <taxon>Ascomycota</taxon>
        <taxon>Pezizomycotina</taxon>
        <taxon>Sordariomycetes</taxon>
        <taxon>Hypocreomycetidae</taxon>
        <taxon>Glomerellales</taxon>
        <taxon>Glomerellaceae</taxon>
        <taxon>Colletotrichum</taxon>
        <taxon>Colletotrichum spaethianum species complex</taxon>
    </lineage>
</organism>
<dbReference type="EMBL" id="BPPX01000003">
    <property type="protein sequence ID" value="GJC78942.1"/>
    <property type="molecule type" value="Genomic_DNA"/>
</dbReference>
<name>A0AA37LP89_9PEZI</name>
<accession>A0AA37LP89</accession>